<dbReference type="PANTHER" id="PTHR23044">
    <property type="entry name" value="3'-5' EXONUCLEASE ERI1-RELATED"/>
    <property type="match status" value="1"/>
</dbReference>
<evidence type="ECO:0000313" key="6">
    <source>
        <dbReference type="EMBL" id="MBB4866796.1"/>
    </source>
</evidence>
<keyword evidence="2" id="KW-0378">Hydrolase</keyword>
<dbReference type="InterPro" id="IPR051274">
    <property type="entry name" value="3-5_Exoribonuclease"/>
</dbReference>
<dbReference type="Pfam" id="PF00929">
    <property type="entry name" value="RNase_T"/>
    <property type="match status" value="1"/>
</dbReference>
<dbReference type="GO" id="GO:0006259">
    <property type="term" value="P:DNA metabolic process"/>
    <property type="evidence" value="ECO:0007669"/>
    <property type="project" value="UniProtKB-ARBA"/>
</dbReference>
<gene>
    <name evidence="6" type="ORF">HNP46_005703</name>
</gene>
<dbReference type="GO" id="GO:0003676">
    <property type="term" value="F:nucleic acid binding"/>
    <property type="evidence" value="ECO:0007669"/>
    <property type="project" value="InterPro"/>
</dbReference>
<dbReference type="SMART" id="SM00479">
    <property type="entry name" value="EXOIII"/>
    <property type="match status" value="1"/>
</dbReference>
<keyword evidence="3 6" id="KW-0269">Exonuclease</keyword>
<comment type="caution">
    <text evidence="6">The sequence shown here is derived from an EMBL/GenBank/DDBJ whole genome shotgun (WGS) entry which is preliminary data.</text>
</comment>
<dbReference type="InterPro" id="IPR047201">
    <property type="entry name" value="ERI-1_3'hExo-like"/>
</dbReference>
<dbReference type="InterPro" id="IPR036397">
    <property type="entry name" value="RNaseH_sf"/>
</dbReference>
<evidence type="ECO:0000256" key="2">
    <source>
        <dbReference type="ARBA" id="ARBA00022801"/>
    </source>
</evidence>
<evidence type="ECO:0000256" key="4">
    <source>
        <dbReference type="SAM" id="MobiDB-lite"/>
    </source>
</evidence>
<dbReference type="CDD" id="cd06133">
    <property type="entry name" value="ERI-1_3'hExo_like"/>
    <property type="match status" value="1"/>
</dbReference>
<feature type="domain" description="BZIP" evidence="5">
    <location>
        <begin position="214"/>
        <end position="227"/>
    </location>
</feature>
<dbReference type="GO" id="GO:0000175">
    <property type="term" value="F:3'-5'-RNA exonuclease activity"/>
    <property type="evidence" value="ECO:0007669"/>
    <property type="project" value="InterPro"/>
</dbReference>
<dbReference type="Proteomes" id="UP000566995">
    <property type="component" value="Unassembled WGS sequence"/>
</dbReference>
<dbReference type="EMBL" id="JACHLI010000032">
    <property type="protein sequence ID" value="MBB4866796.1"/>
    <property type="molecule type" value="Genomic_DNA"/>
</dbReference>
<dbReference type="PANTHER" id="PTHR23044:SF61">
    <property type="entry name" value="3'-5' EXORIBONUCLEASE 1-RELATED"/>
    <property type="match status" value="1"/>
</dbReference>
<dbReference type="InterPro" id="IPR004827">
    <property type="entry name" value="bZIP"/>
</dbReference>
<keyword evidence="1" id="KW-0540">Nuclease</keyword>
<evidence type="ECO:0000259" key="5">
    <source>
        <dbReference type="PROSITE" id="PS00036"/>
    </source>
</evidence>
<proteinExistence type="predicted"/>
<dbReference type="InterPro" id="IPR013520">
    <property type="entry name" value="Ribonucl_H"/>
</dbReference>
<dbReference type="InterPro" id="IPR012337">
    <property type="entry name" value="RNaseH-like_sf"/>
</dbReference>
<evidence type="ECO:0000256" key="1">
    <source>
        <dbReference type="ARBA" id="ARBA00022722"/>
    </source>
</evidence>
<sequence>MTNQNEKKKERTYPRAYYCCVDLEATCCDQNSISRDESEIIEIGAVLIDPEGKVVDQFQSYVKPVKHPTLTPFCTKLTSITQDKVENAPTYAEAMVAFKAWFDAAEARGQKPFAWGSWGAYDRKQFERHAELLGLPTPFTSAMLHINYKDEFGYRAAYPNKRNPGLGRAIADEKMTFDGVKHTALADALNAAALVPKAIGWVEPLIRAKNLQERERNELAARRKREKSSGGGLSR</sequence>
<dbReference type="PROSITE" id="PS00036">
    <property type="entry name" value="BZIP_BASIC"/>
    <property type="match status" value="1"/>
</dbReference>
<reference evidence="6 7" key="1">
    <citation type="submission" date="2020-08" db="EMBL/GenBank/DDBJ databases">
        <title>Functional genomics of gut bacteria from endangered species of beetles.</title>
        <authorList>
            <person name="Carlos-Shanley C."/>
        </authorList>
    </citation>
    <scope>NUCLEOTIDE SEQUENCE [LARGE SCALE GENOMIC DNA]</scope>
    <source>
        <strain evidence="6 7">S00179</strain>
    </source>
</reference>
<evidence type="ECO:0000256" key="3">
    <source>
        <dbReference type="ARBA" id="ARBA00022839"/>
    </source>
</evidence>
<organism evidence="6 7">
    <name type="scientific">Pseudomonas nitroreducens</name>
    <dbReference type="NCBI Taxonomy" id="46680"/>
    <lineage>
        <taxon>Bacteria</taxon>
        <taxon>Pseudomonadati</taxon>
        <taxon>Pseudomonadota</taxon>
        <taxon>Gammaproteobacteria</taxon>
        <taxon>Pseudomonadales</taxon>
        <taxon>Pseudomonadaceae</taxon>
        <taxon>Pseudomonas</taxon>
    </lineage>
</organism>
<dbReference type="Gene3D" id="3.30.420.10">
    <property type="entry name" value="Ribonuclease H-like superfamily/Ribonuclease H"/>
    <property type="match status" value="1"/>
</dbReference>
<protein>
    <submittedName>
        <fullName evidence="6">Inhibitor of KinA sporulation pathway (Predicted exonuclease)</fullName>
    </submittedName>
</protein>
<dbReference type="GO" id="GO:0003700">
    <property type="term" value="F:DNA-binding transcription factor activity"/>
    <property type="evidence" value="ECO:0007669"/>
    <property type="project" value="InterPro"/>
</dbReference>
<feature type="region of interest" description="Disordered" evidence="4">
    <location>
        <begin position="215"/>
        <end position="235"/>
    </location>
</feature>
<name>A0A7W7P3M1_PSENT</name>
<dbReference type="RefSeq" id="WP_184595633.1">
    <property type="nucleotide sequence ID" value="NZ_JACHLI010000032.1"/>
</dbReference>
<dbReference type="SUPFAM" id="SSF53098">
    <property type="entry name" value="Ribonuclease H-like"/>
    <property type="match status" value="1"/>
</dbReference>
<dbReference type="AlphaFoldDB" id="A0A7W7P3M1"/>
<accession>A0A7W7P3M1</accession>
<evidence type="ECO:0000313" key="7">
    <source>
        <dbReference type="Proteomes" id="UP000566995"/>
    </source>
</evidence>